<name>A0A0G9GY81_9GAMM</name>
<comment type="caution">
    <text evidence="11">The sequence shown here is derived from an EMBL/GenBank/DDBJ whole genome shotgun (WGS) entry which is preliminary data.</text>
</comment>
<evidence type="ECO:0000256" key="4">
    <source>
        <dbReference type="ARBA" id="ARBA00022692"/>
    </source>
</evidence>
<gene>
    <name evidence="11" type="ORF">Y882_17050</name>
</gene>
<dbReference type="Pfam" id="PF00691">
    <property type="entry name" value="OmpA"/>
    <property type="match status" value="1"/>
</dbReference>
<dbReference type="InterPro" id="IPR050330">
    <property type="entry name" value="Bact_OuterMem_StrucFunc"/>
</dbReference>
<dbReference type="PANTHER" id="PTHR30329">
    <property type="entry name" value="STATOR ELEMENT OF FLAGELLAR MOTOR COMPLEX"/>
    <property type="match status" value="1"/>
</dbReference>
<dbReference type="AlphaFoldDB" id="A0A0G9GY81"/>
<dbReference type="InterPro" id="IPR036737">
    <property type="entry name" value="OmpA-like_sf"/>
</dbReference>
<dbReference type="InterPro" id="IPR025713">
    <property type="entry name" value="MotB-like_N_dom"/>
</dbReference>
<evidence type="ECO:0000256" key="9">
    <source>
        <dbReference type="SAM" id="Phobius"/>
    </source>
</evidence>
<dbReference type="NCBIfam" id="NF006541">
    <property type="entry name" value="PRK09038.1"/>
    <property type="match status" value="1"/>
</dbReference>
<feature type="region of interest" description="Disordered" evidence="8">
    <location>
        <begin position="287"/>
        <end position="315"/>
    </location>
</feature>
<evidence type="ECO:0000256" key="5">
    <source>
        <dbReference type="ARBA" id="ARBA00022989"/>
    </source>
</evidence>
<evidence type="ECO:0000313" key="12">
    <source>
        <dbReference type="Proteomes" id="UP000035481"/>
    </source>
</evidence>
<dbReference type="InterPro" id="IPR006665">
    <property type="entry name" value="OmpA-like"/>
</dbReference>
<evidence type="ECO:0000256" key="8">
    <source>
        <dbReference type="SAM" id="MobiDB-lite"/>
    </source>
</evidence>
<evidence type="ECO:0000259" key="10">
    <source>
        <dbReference type="PROSITE" id="PS51123"/>
    </source>
</evidence>
<evidence type="ECO:0000313" key="11">
    <source>
        <dbReference type="EMBL" id="KLD62243.1"/>
    </source>
</evidence>
<keyword evidence="3" id="KW-1003">Cell membrane</keyword>
<keyword evidence="11" id="KW-0969">Cilium</keyword>
<dbReference type="Gene3D" id="3.30.1330.60">
    <property type="entry name" value="OmpA-like domain"/>
    <property type="match status" value="1"/>
</dbReference>
<dbReference type="EMBL" id="JPLA01000052">
    <property type="protein sequence ID" value="KLD62243.1"/>
    <property type="molecule type" value="Genomic_DNA"/>
</dbReference>
<organism evidence="11 12">
    <name type="scientific">Dyella japonica DSM 16301</name>
    <dbReference type="NCBI Taxonomy" id="1440762"/>
    <lineage>
        <taxon>Bacteria</taxon>
        <taxon>Pseudomonadati</taxon>
        <taxon>Pseudomonadota</taxon>
        <taxon>Gammaproteobacteria</taxon>
        <taxon>Lysobacterales</taxon>
        <taxon>Rhodanobacteraceae</taxon>
        <taxon>Dyella</taxon>
    </lineage>
</organism>
<comment type="subcellular location">
    <subcellularLocation>
        <location evidence="1">Cell membrane</location>
        <topology evidence="1">Single-pass membrane protein</topology>
    </subcellularLocation>
</comment>
<dbReference type="RefSeq" id="WP_046973091.1">
    <property type="nucleotide sequence ID" value="NZ_JPLA01000052.1"/>
</dbReference>
<evidence type="ECO:0000256" key="1">
    <source>
        <dbReference type="ARBA" id="ARBA00004162"/>
    </source>
</evidence>
<keyword evidence="11" id="KW-0966">Cell projection</keyword>
<feature type="compositionally biased region" description="Low complexity" evidence="8">
    <location>
        <begin position="291"/>
        <end position="315"/>
    </location>
</feature>
<dbReference type="Pfam" id="PF13677">
    <property type="entry name" value="MotB_plug"/>
    <property type="match status" value="1"/>
</dbReference>
<keyword evidence="6 7" id="KW-0472">Membrane</keyword>
<protein>
    <submittedName>
        <fullName evidence="11">Flagellar motor protein MotB</fullName>
    </submittedName>
</protein>
<dbReference type="GO" id="GO:0005886">
    <property type="term" value="C:plasma membrane"/>
    <property type="evidence" value="ECO:0007669"/>
    <property type="project" value="UniProtKB-SubCell"/>
</dbReference>
<dbReference type="PATRIC" id="fig|1440762.4.peg.3170"/>
<dbReference type="Proteomes" id="UP000035481">
    <property type="component" value="Unassembled WGS sequence"/>
</dbReference>
<proteinExistence type="inferred from homology"/>
<dbReference type="PANTHER" id="PTHR30329:SF20">
    <property type="entry name" value="EXPORTED PROTEIN"/>
    <property type="match status" value="1"/>
</dbReference>
<feature type="domain" description="OmpA-like" evidence="10">
    <location>
        <begin position="149"/>
        <end position="269"/>
    </location>
</feature>
<feature type="transmembrane region" description="Helical" evidence="9">
    <location>
        <begin position="21"/>
        <end position="41"/>
    </location>
</feature>
<evidence type="ECO:0000256" key="6">
    <source>
        <dbReference type="ARBA" id="ARBA00023136"/>
    </source>
</evidence>
<accession>A0A0G9GY81</accession>
<dbReference type="OrthoDB" id="9815217at2"/>
<feature type="region of interest" description="Disordered" evidence="8">
    <location>
        <begin position="342"/>
        <end position="361"/>
    </location>
</feature>
<evidence type="ECO:0000256" key="3">
    <source>
        <dbReference type="ARBA" id="ARBA00022475"/>
    </source>
</evidence>
<keyword evidence="4 9" id="KW-0812">Transmembrane</keyword>
<dbReference type="PROSITE" id="PS51123">
    <property type="entry name" value="OMPA_2"/>
    <property type="match status" value="1"/>
</dbReference>
<comment type="similarity">
    <text evidence="2">Belongs to the MotB family.</text>
</comment>
<reference evidence="11 12" key="1">
    <citation type="journal article" date="2015" name="Antonie Van Leeuwenhoek">
        <title>A phylogenomic and molecular marker based taxonomic framework for the order Xanthomonadales: proposal to transfer the families Algiphilaceae and Solimonadaceae to the order Nevskiales ord. nov. and to create a new family within the order Xanthomonadales, the family Rhodanobacteraceae fam. nov., containing the genus Rhodanobacter and its closest relatives.</title>
        <authorList>
            <person name="Naushad S."/>
            <person name="Adeolu M."/>
            <person name="Wong S."/>
            <person name="Sohail M."/>
            <person name="Schellhorn H.E."/>
            <person name="Gupta R.S."/>
        </authorList>
    </citation>
    <scope>NUCLEOTIDE SEQUENCE [LARGE SCALE GENOMIC DNA]</scope>
    <source>
        <strain evidence="11 12">DSM 16301</strain>
    </source>
</reference>
<dbReference type="SUPFAM" id="SSF103088">
    <property type="entry name" value="OmpA-like"/>
    <property type="match status" value="1"/>
</dbReference>
<evidence type="ECO:0000256" key="7">
    <source>
        <dbReference type="PROSITE-ProRule" id="PRU00473"/>
    </source>
</evidence>
<dbReference type="CDD" id="cd07185">
    <property type="entry name" value="OmpA_C-like"/>
    <property type="match status" value="1"/>
</dbReference>
<sequence>MARKKKHHEDHVNHEAWAIPYADLMTLLLAFFVVMYAVSVVNEGKYRVMSNSIIEAFNGSSHVIAPMPQTRAQPHNVDPAIASPGSQPGAATIPVSVPIPGRPQMVRAVDNRTASPAEEKRNLEVIRDQVVRALQPLIDKQMVIVRKTTSWLEVELRTDILFPSGVAKLSPEANEVLNSMASILKPFPNTVRIEGYTDDRPINTALYPSNWELSAARAASVARLFTEQGVDPTRLGIMGWGEYHPNADNATEDGRNRNRRVLIVVLSEEGEPKRLENNAPGAGQLTADQQAAPAPATTAAPAPSAVATASAKPATPVPTVEVVAPRLTDEVPVNQVILAKPQRSAPEDVDTGPEVTPRASLPNVAAGAITVGSAHVAAPEHGP</sequence>
<dbReference type="STRING" id="1440762.Y882_17050"/>
<keyword evidence="11" id="KW-0282">Flagellum</keyword>
<keyword evidence="5 9" id="KW-1133">Transmembrane helix</keyword>
<evidence type="ECO:0000256" key="2">
    <source>
        <dbReference type="ARBA" id="ARBA00008914"/>
    </source>
</evidence>